<dbReference type="Proteomes" id="UP000824166">
    <property type="component" value="Unassembled WGS sequence"/>
</dbReference>
<protein>
    <recommendedName>
        <fullName evidence="4">Integral membrane protein</fullName>
    </recommendedName>
</protein>
<feature type="transmembrane region" description="Helical" evidence="1">
    <location>
        <begin position="148"/>
        <end position="166"/>
    </location>
</feature>
<evidence type="ECO:0000313" key="3">
    <source>
        <dbReference type="Proteomes" id="UP000824166"/>
    </source>
</evidence>
<feature type="transmembrane region" description="Helical" evidence="1">
    <location>
        <begin position="107"/>
        <end position="127"/>
    </location>
</feature>
<evidence type="ECO:0008006" key="4">
    <source>
        <dbReference type="Google" id="ProtNLM"/>
    </source>
</evidence>
<sequence length="222" mass="23257">MDSFVEVPGAKTASVFAYSAAAVGVAGVLTLGAMFAIEVPKGGPFVFGTINDATGAVFNVLVIPVILQVHKRLPESRWNGPLKWITVGACAAGAASSALLVFKVLDFTPSTVVSVAAITVQAAWFLVANNKLRSVDRYPRELAQLGRFIGGALLVGLPVAGLGYLIPGPEWLKYVVMGAGFVAGSASWVAWPYWYFKAGRFLRHKGAVQPAGGAPMGRPEPA</sequence>
<evidence type="ECO:0000256" key="1">
    <source>
        <dbReference type="SAM" id="Phobius"/>
    </source>
</evidence>
<keyword evidence="3" id="KW-1185">Reference proteome</keyword>
<feature type="transmembrane region" description="Helical" evidence="1">
    <location>
        <begin position="49"/>
        <end position="69"/>
    </location>
</feature>
<feature type="transmembrane region" description="Helical" evidence="1">
    <location>
        <begin position="81"/>
        <end position="101"/>
    </location>
</feature>
<feature type="transmembrane region" description="Helical" evidence="1">
    <location>
        <begin position="12"/>
        <end position="37"/>
    </location>
</feature>
<proteinExistence type="predicted"/>
<accession>A0ABS6HZC3</accession>
<reference evidence="2 3" key="1">
    <citation type="submission" date="2021-06" db="EMBL/GenBank/DDBJ databases">
        <authorList>
            <person name="Jeong J.W."/>
        </authorList>
    </citation>
    <scope>NUCLEOTIDE SEQUENCE [LARGE SCALE GENOMIC DNA]</scope>
    <source>
        <strain evidence="2 3">MMS21-TAE1-1</strain>
    </source>
</reference>
<evidence type="ECO:0000313" key="2">
    <source>
        <dbReference type="EMBL" id="MBU8864843.1"/>
    </source>
</evidence>
<comment type="caution">
    <text evidence="2">The sequence shown here is derived from an EMBL/GenBank/DDBJ whole genome shotgun (WGS) entry which is preliminary data.</text>
</comment>
<gene>
    <name evidence="2" type="ORF">KSW38_00845</name>
</gene>
<keyword evidence="1" id="KW-0472">Membrane</keyword>
<name>A0ABS6HZC3_9MICC</name>
<organism evidence="2 3">
    <name type="scientific">Paenarthrobacter aromaticivorans</name>
    <dbReference type="NCBI Taxonomy" id="2849150"/>
    <lineage>
        <taxon>Bacteria</taxon>
        <taxon>Bacillati</taxon>
        <taxon>Actinomycetota</taxon>
        <taxon>Actinomycetes</taxon>
        <taxon>Micrococcales</taxon>
        <taxon>Micrococcaceae</taxon>
        <taxon>Paenarthrobacter</taxon>
    </lineage>
</organism>
<dbReference type="RefSeq" id="WP_216921583.1">
    <property type="nucleotide sequence ID" value="NZ_JAHOPC010000001.1"/>
</dbReference>
<dbReference type="EMBL" id="JAHOPC010000001">
    <property type="protein sequence ID" value="MBU8864843.1"/>
    <property type="molecule type" value="Genomic_DNA"/>
</dbReference>
<feature type="transmembrane region" description="Helical" evidence="1">
    <location>
        <begin position="172"/>
        <end position="196"/>
    </location>
</feature>
<keyword evidence="1" id="KW-0812">Transmembrane</keyword>
<keyword evidence="1" id="KW-1133">Transmembrane helix</keyword>